<accession>A0ABP0KZ13</accession>
<comment type="caution">
    <text evidence="1">The sequence shown here is derived from an EMBL/GenBank/DDBJ whole genome shotgun (WGS) entry which is preliminary data.</text>
</comment>
<feature type="non-terminal residue" evidence="1">
    <location>
        <position position="200"/>
    </location>
</feature>
<proteinExistence type="predicted"/>
<protein>
    <submittedName>
        <fullName evidence="1">Uncharacterized protein</fullName>
    </submittedName>
</protein>
<keyword evidence="2" id="KW-1185">Reference proteome</keyword>
<dbReference type="EMBL" id="CAXAMM010013541">
    <property type="protein sequence ID" value="CAK9031624.1"/>
    <property type="molecule type" value="Genomic_DNA"/>
</dbReference>
<organism evidence="1 2">
    <name type="scientific">Durusdinium trenchii</name>
    <dbReference type="NCBI Taxonomy" id="1381693"/>
    <lineage>
        <taxon>Eukaryota</taxon>
        <taxon>Sar</taxon>
        <taxon>Alveolata</taxon>
        <taxon>Dinophyceae</taxon>
        <taxon>Suessiales</taxon>
        <taxon>Symbiodiniaceae</taxon>
        <taxon>Durusdinium</taxon>
    </lineage>
</organism>
<name>A0ABP0KZ13_9DINO</name>
<evidence type="ECO:0000313" key="2">
    <source>
        <dbReference type="Proteomes" id="UP001642464"/>
    </source>
</evidence>
<gene>
    <name evidence="1" type="ORF">SCF082_LOCUS19711</name>
</gene>
<dbReference type="Proteomes" id="UP001642464">
    <property type="component" value="Unassembled WGS sequence"/>
</dbReference>
<evidence type="ECO:0000313" key="1">
    <source>
        <dbReference type="EMBL" id="CAK9031624.1"/>
    </source>
</evidence>
<reference evidence="1 2" key="1">
    <citation type="submission" date="2024-02" db="EMBL/GenBank/DDBJ databases">
        <authorList>
            <person name="Chen Y."/>
            <person name="Shah S."/>
            <person name="Dougan E. K."/>
            <person name="Thang M."/>
            <person name="Chan C."/>
        </authorList>
    </citation>
    <scope>NUCLEOTIDE SEQUENCE [LARGE SCALE GENOMIC DNA]</scope>
</reference>
<sequence>MLLSSVHELEPSPDDNVRSFAELRRSGAGGDAVLGGFKLAYQAASWRRWWSITALRLVEIPLWKRRGTSAKKVKSPQKGLVRLVQGLAGHLWLNEQRLKDLVNVLHQSEEFSRVKLYFDLSLRQLVVHEAERNLQLFVQSVYRYVVQLLGYRGRSLSKFNSPPDCYACLCLETADVTVREENKAKLTEGWKALRLLQLSP</sequence>